<evidence type="ECO:0000313" key="2">
    <source>
        <dbReference type="Proteomes" id="UP001634393"/>
    </source>
</evidence>
<dbReference type="Proteomes" id="UP001634393">
    <property type="component" value="Unassembled WGS sequence"/>
</dbReference>
<dbReference type="EMBL" id="JBJXBP010000003">
    <property type="protein sequence ID" value="KAL3838523.1"/>
    <property type="molecule type" value="Genomic_DNA"/>
</dbReference>
<gene>
    <name evidence="1" type="ORF">ACJIZ3_023114</name>
</gene>
<evidence type="ECO:0000313" key="1">
    <source>
        <dbReference type="EMBL" id="KAL3838523.1"/>
    </source>
</evidence>
<dbReference type="AlphaFoldDB" id="A0ABD3TQ57"/>
<accession>A0ABD3TQ57</accession>
<sequence>MNKYYRQTQFCGSDISYLTSSDPCKSLFYIYIYI</sequence>
<protein>
    <submittedName>
        <fullName evidence="1">Uncharacterized protein</fullName>
    </submittedName>
</protein>
<organism evidence="1 2">
    <name type="scientific">Penstemon smallii</name>
    <dbReference type="NCBI Taxonomy" id="265156"/>
    <lineage>
        <taxon>Eukaryota</taxon>
        <taxon>Viridiplantae</taxon>
        <taxon>Streptophyta</taxon>
        <taxon>Embryophyta</taxon>
        <taxon>Tracheophyta</taxon>
        <taxon>Spermatophyta</taxon>
        <taxon>Magnoliopsida</taxon>
        <taxon>eudicotyledons</taxon>
        <taxon>Gunneridae</taxon>
        <taxon>Pentapetalae</taxon>
        <taxon>asterids</taxon>
        <taxon>lamiids</taxon>
        <taxon>Lamiales</taxon>
        <taxon>Plantaginaceae</taxon>
        <taxon>Cheloneae</taxon>
        <taxon>Penstemon</taxon>
    </lineage>
</organism>
<reference evidence="1 2" key="1">
    <citation type="submission" date="2024-12" db="EMBL/GenBank/DDBJ databases">
        <title>The unique morphological basis and parallel evolutionary history of personate flowers in Penstemon.</title>
        <authorList>
            <person name="Depatie T.H."/>
            <person name="Wessinger C.A."/>
        </authorList>
    </citation>
    <scope>NUCLEOTIDE SEQUENCE [LARGE SCALE GENOMIC DNA]</scope>
    <source>
        <strain evidence="1">WTNN_2</strain>
        <tissue evidence="1">Leaf</tissue>
    </source>
</reference>
<comment type="caution">
    <text evidence="1">The sequence shown here is derived from an EMBL/GenBank/DDBJ whole genome shotgun (WGS) entry which is preliminary data.</text>
</comment>
<name>A0ABD3TQ57_9LAMI</name>
<keyword evidence="2" id="KW-1185">Reference proteome</keyword>
<proteinExistence type="predicted"/>